<dbReference type="GO" id="GO:0005524">
    <property type="term" value="F:ATP binding"/>
    <property type="evidence" value="ECO:0007669"/>
    <property type="project" value="UniProtKB-KW"/>
</dbReference>
<dbReference type="GO" id="GO:0004016">
    <property type="term" value="F:adenylate cyclase activity"/>
    <property type="evidence" value="ECO:0007669"/>
    <property type="project" value="TreeGrafter"/>
</dbReference>
<accession>C5J693</accession>
<evidence type="ECO:0000256" key="2">
    <source>
        <dbReference type="ARBA" id="ARBA00022679"/>
    </source>
</evidence>
<evidence type="ECO:0000259" key="6">
    <source>
        <dbReference type="PROSITE" id="PS51794"/>
    </source>
</evidence>
<keyword evidence="3" id="KW-0548">Nucleotidyltransferase</keyword>
<evidence type="ECO:0000256" key="3">
    <source>
        <dbReference type="ARBA" id="ARBA00022695"/>
    </source>
</evidence>
<evidence type="ECO:0000256" key="5">
    <source>
        <dbReference type="ARBA" id="ARBA00022840"/>
    </source>
</evidence>
<keyword evidence="2" id="KW-0808">Transferase</keyword>
<evidence type="ECO:0000313" key="7">
    <source>
        <dbReference type="EMBL" id="CAT04985.1"/>
    </source>
</evidence>
<keyword evidence="4" id="KW-0547">Nucleotide-binding</keyword>
<dbReference type="Pfam" id="PF02457">
    <property type="entry name" value="DAC"/>
    <property type="match status" value="1"/>
</dbReference>
<reference evidence="8" key="1">
    <citation type="journal article" date="2009" name="BMC Bioinformatics">
        <title>The Mycoplasma conjunctivae genome sequencing, annotation and analysis.</title>
        <authorList>
            <person name="Calderon-Copete S.P."/>
            <person name="Wigger G."/>
            <person name="Wunderlin C."/>
            <person name="Schmidheini T."/>
            <person name="Frey J."/>
            <person name="Quail M.A."/>
            <person name="Falquet L."/>
        </authorList>
    </citation>
    <scope>NUCLEOTIDE SEQUENCE [LARGE SCALE GENOMIC DNA]</scope>
    <source>
        <strain evidence="8">ATCC 25834 / NCTC 10147 / HRC/581</strain>
    </source>
</reference>
<evidence type="ECO:0000313" key="8">
    <source>
        <dbReference type="Proteomes" id="UP000001491"/>
    </source>
</evidence>
<dbReference type="KEGG" id="mco:MCJ_002940"/>
<dbReference type="InterPro" id="IPR036888">
    <property type="entry name" value="DNA_integrity_DisA_N_sf"/>
</dbReference>
<dbReference type="InterPro" id="IPR003390">
    <property type="entry name" value="DNA_integrity_scan_DisA_N"/>
</dbReference>
<sequence>MLKNKVKASFNDLGITTQKKIIYELFYAARFLSKNKIGALITIQQSDLLDDFRTDGVTIDAKITASLLIAIFQKNSPLHDGAVVIVDDRILYASTYFSVSDSNLSDRYGARHRAALGIAEQSDSVTIVISEQTGEIIIAHKGNFLKVTNLEMFGDILEKEINS</sequence>
<dbReference type="PROSITE" id="PS51794">
    <property type="entry name" value="DAC"/>
    <property type="match status" value="1"/>
</dbReference>
<gene>
    <name evidence="7" type="ordered locus">MCJ_002940</name>
</gene>
<dbReference type="PANTHER" id="PTHR34185">
    <property type="entry name" value="DIADENYLATE CYCLASE"/>
    <property type="match status" value="1"/>
</dbReference>
<dbReference type="eggNOG" id="COG1624">
    <property type="taxonomic scope" value="Bacteria"/>
</dbReference>
<dbReference type="Proteomes" id="UP000001491">
    <property type="component" value="Chromosome"/>
</dbReference>
<dbReference type="InterPro" id="IPR050338">
    <property type="entry name" value="DisA"/>
</dbReference>
<dbReference type="PANTHER" id="PTHR34185:SF1">
    <property type="entry name" value="DIADENYLATE CYCLASE"/>
    <property type="match status" value="1"/>
</dbReference>
<dbReference type="EMBL" id="FM864216">
    <property type="protein sequence ID" value="CAT04985.1"/>
    <property type="molecule type" value="Genomic_DNA"/>
</dbReference>
<evidence type="ECO:0000256" key="1">
    <source>
        <dbReference type="ARBA" id="ARBA00000877"/>
    </source>
</evidence>
<dbReference type="GO" id="GO:0106408">
    <property type="term" value="F:diadenylate cyclase activity"/>
    <property type="evidence" value="ECO:0007669"/>
    <property type="project" value="UniProtKB-EC"/>
</dbReference>
<keyword evidence="5" id="KW-0067">ATP-binding</keyword>
<organism evidence="7 8">
    <name type="scientific">Mesomycoplasma conjunctivae (strain ATCC 25834 / NCTC 10147 / HRC/581)</name>
    <name type="common">Mycoplasma conjunctivae</name>
    <dbReference type="NCBI Taxonomy" id="572263"/>
    <lineage>
        <taxon>Bacteria</taxon>
        <taxon>Bacillati</taxon>
        <taxon>Mycoplasmatota</taxon>
        <taxon>Mycoplasmoidales</taxon>
        <taxon>Metamycoplasmataceae</taxon>
        <taxon>Mesomycoplasma</taxon>
    </lineage>
</organism>
<keyword evidence="8" id="KW-1185">Reference proteome</keyword>
<name>C5J693_MESCH</name>
<dbReference type="SUPFAM" id="SSF143597">
    <property type="entry name" value="YojJ-like"/>
    <property type="match status" value="1"/>
</dbReference>
<dbReference type="AlphaFoldDB" id="C5J693"/>
<feature type="domain" description="DAC" evidence="6">
    <location>
        <begin position="3"/>
        <end position="152"/>
    </location>
</feature>
<dbReference type="HOGENOM" id="CLU_038561_2_1_14"/>
<comment type="catalytic activity">
    <reaction evidence="1">
        <text>2 ATP = 3',3'-c-di-AMP + 2 diphosphate</text>
        <dbReference type="Rhea" id="RHEA:35655"/>
        <dbReference type="ChEBI" id="CHEBI:30616"/>
        <dbReference type="ChEBI" id="CHEBI:33019"/>
        <dbReference type="ChEBI" id="CHEBI:71500"/>
        <dbReference type="EC" id="2.7.7.85"/>
    </reaction>
</comment>
<proteinExistence type="predicted"/>
<evidence type="ECO:0000256" key="4">
    <source>
        <dbReference type="ARBA" id="ARBA00022741"/>
    </source>
</evidence>
<dbReference type="Gene3D" id="3.40.1700.10">
    <property type="entry name" value="DNA integrity scanning protein, DisA, N-terminal domain"/>
    <property type="match status" value="1"/>
</dbReference>
<protein>
    <submittedName>
        <fullName evidence="7">HYPOTHETICAL Uncharacterized protein MG105</fullName>
    </submittedName>
</protein>